<keyword evidence="4" id="KW-1185">Reference proteome</keyword>
<dbReference type="InterPro" id="IPR005835">
    <property type="entry name" value="NTP_transferase_dom"/>
</dbReference>
<dbReference type="Pfam" id="PF00483">
    <property type="entry name" value="NTP_transferase"/>
    <property type="match status" value="1"/>
</dbReference>
<dbReference type="Gene3D" id="3.90.550.10">
    <property type="entry name" value="Spore Coat Polysaccharide Biosynthesis Protein SpsA, Chain A"/>
    <property type="match status" value="1"/>
</dbReference>
<evidence type="ECO:0000313" key="4">
    <source>
        <dbReference type="Proteomes" id="UP000306409"/>
    </source>
</evidence>
<evidence type="ECO:0000259" key="2">
    <source>
        <dbReference type="Pfam" id="PF22640"/>
    </source>
</evidence>
<dbReference type="InterPro" id="IPR049577">
    <property type="entry name" value="GMPP_N"/>
</dbReference>
<dbReference type="OrthoDB" id="9806359at2"/>
<dbReference type="InterPro" id="IPR029044">
    <property type="entry name" value="Nucleotide-diphossugar_trans"/>
</dbReference>
<feature type="domain" description="Nucleotidyl transferase" evidence="1">
    <location>
        <begin position="6"/>
        <end position="285"/>
    </location>
</feature>
<dbReference type="PANTHER" id="PTHR46390">
    <property type="entry name" value="MANNOSE-1-PHOSPHATE GUANYLYLTRANSFERASE"/>
    <property type="match status" value="1"/>
</dbReference>
<dbReference type="EMBL" id="CP061336">
    <property type="protein sequence ID" value="QNU66894.1"/>
    <property type="molecule type" value="Genomic_DNA"/>
</dbReference>
<sequence length="356" mass="39463">MDKFIVIMAGGSGTRLWPLSREVKPKQFINIDNGNCMLVRTIERVLEIVPAERCFIVTNKILANITQNTIKGLVPLSNILIEPEKKNTAACISYATLLLKERYGEGILCFVPADGYVKDNKAYKDAIERAFDAAEKTDDLVIIGITPTYPATGYGYIQTDNSEDSKKIMRVMKFIEKPDLETAKKLISTGEYLWNGGILVGSMDAIIKNIMEFLPDHYNRLTEAITHVNEGNGNTYIENAYNEIKNISFDNGVLENSKDVYVVKGSFDWDDIGSIEALSKTMEFDDAGNAIRGKHLGVETCNSVVVGEDKLIATMGIDSLIIISTPDVVLVCPKNKAQDIKTIVDILKCNGYKNLL</sequence>
<evidence type="ECO:0000313" key="3">
    <source>
        <dbReference type="EMBL" id="QNU66894.1"/>
    </source>
</evidence>
<gene>
    <name evidence="3" type="ORF">EHE19_019040</name>
</gene>
<feature type="domain" description="MannoseP isomerase/GMP-like beta-helix" evidence="2">
    <location>
        <begin position="293"/>
        <end position="346"/>
    </location>
</feature>
<proteinExistence type="predicted"/>
<accession>A0A4U7JBD1</accession>
<dbReference type="KEGG" id="rher:EHE19_019040"/>
<dbReference type="RefSeq" id="WP_137698729.1">
    <property type="nucleotide sequence ID" value="NZ_CP061336.1"/>
</dbReference>
<dbReference type="SUPFAM" id="SSF159283">
    <property type="entry name" value="Guanosine diphospho-D-mannose pyrophosphorylase/mannose-6-phosphate isomerase linker domain"/>
    <property type="match status" value="1"/>
</dbReference>
<dbReference type="GO" id="GO:0009298">
    <property type="term" value="P:GDP-mannose biosynthetic process"/>
    <property type="evidence" value="ECO:0007669"/>
    <property type="project" value="TreeGrafter"/>
</dbReference>
<keyword evidence="3" id="KW-0808">Transferase</keyword>
<evidence type="ECO:0000259" key="1">
    <source>
        <dbReference type="Pfam" id="PF00483"/>
    </source>
</evidence>
<dbReference type="CDD" id="cd02509">
    <property type="entry name" value="GDP-M1P_Guanylyltransferase"/>
    <property type="match status" value="1"/>
</dbReference>
<protein>
    <submittedName>
        <fullName evidence="3">Nucleotidyl transferase</fullName>
    </submittedName>
</protein>
<reference evidence="3 4" key="1">
    <citation type="submission" date="2020-09" db="EMBL/GenBank/DDBJ databases">
        <title>Characterization and genome sequencing of Ruminiclostridium sp. nov. MA18.</title>
        <authorList>
            <person name="Rettenmaier R."/>
            <person name="Kowollik M.-L."/>
            <person name="Liebl W."/>
            <person name="Zverlov V."/>
        </authorList>
    </citation>
    <scope>NUCLEOTIDE SEQUENCE [LARGE SCALE GENOMIC DNA]</scope>
    <source>
        <strain evidence="3 4">MA18</strain>
    </source>
</reference>
<dbReference type="SUPFAM" id="SSF53448">
    <property type="entry name" value="Nucleotide-diphospho-sugar transferases"/>
    <property type="match status" value="1"/>
</dbReference>
<dbReference type="PANTHER" id="PTHR46390:SF1">
    <property type="entry name" value="MANNOSE-1-PHOSPHATE GUANYLYLTRANSFERASE"/>
    <property type="match status" value="1"/>
</dbReference>
<dbReference type="Pfam" id="PF22640">
    <property type="entry name" value="ManC_GMP_beta-helix"/>
    <property type="match status" value="1"/>
</dbReference>
<dbReference type="AlphaFoldDB" id="A0A4U7JBD1"/>
<dbReference type="GO" id="GO:0004475">
    <property type="term" value="F:mannose-1-phosphate guanylyltransferase (GTP) activity"/>
    <property type="evidence" value="ECO:0007669"/>
    <property type="project" value="InterPro"/>
</dbReference>
<organism evidence="3 4">
    <name type="scientific">Ruminiclostridium herbifermentans</name>
    <dbReference type="NCBI Taxonomy" id="2488810"/>
    <lineage>
        <taxon>Bacteria</taxon>
        <taxon>Bacillati</taxon>
        <taxon>Bacillota</taxon>
        <taxon>Clostridia</taxon>
        <taxon>Eubacteriales</taxon>
        <taxon>Oscillospiraceae</taxon>
        <taxon>Ruminiclostridium</taxon>
    </lineage>
</organism>
<dbReference type="Proteomes" id="UP000306409">
    <property type="component" value="Chromosome"/>
</dbReference>
<dbReference type="InterPro" id="IPR054566">
    <property type="entry name" value="ManC/GMP-like_b-helix"/>
</dbReference>
<dbReference type="InterPro" id="IPR051161">
    <property type="entry name" value="Mannose-6P_isomerase_type2"/>
</dbReference>
<name>A0A4U7JBD1_9FIRM</name>